<evidence type="ECO:0000256" key="4">
    <source>
        <dbReference type="ARBA" id="ARBA00022692"/>
    </source>
</evidence>
<comment type="similarity">
    <text evidence="11">Belongs to the ubiA prenyltransferase family.</text>
</comment>
<dbReference type="InterPro" id="IPR044878">
    <property type="entry name" value="UbiA_sf"/>
</dbReference>
<dbReference type="NCBIfam" id="TIGR01473">
    <property type="entry name" value="cyoE_ctaB"/>
    <property type="match status" value="1"/>
</dbReference>
<keyword evidence="9 11" id="KW-0472">Membrane</keyword>
<evidence type="ECO:0000256" key="11">
    <source>
        <dbReference type="PIRNR" id="PIRNR001773"/>
    </source>
</evidence>
<dbReference type="PIRSF" id="PIRSF001773">
    <property type="entry name" value="COX10"/>
    <property type="match status" value="1"/>
</dbReference>
<keyword evidence="6 13" id="KW-1133">Transmembrane helix</keyword>
<sequence length="375" mass="40827">MMRGSVFTSNQLLSSSPTASKSLRLQSTAASLKEESISTPPSPSSSNPSNPHFTNLTPAPPLSYKPFLELSKPRLTMLVVLTTMSAYAIAPFPASTLPALLSLTIGTTLCSASANAFNMLIEPPFDAQMTRTRNRPLVRGAVLPNQALAFATAAGVTGVGLLTLGTNMTVAGLGLANIVLYAGVYTPMKRISIANTWVGALVGALPPLMGWAALDPTFAHPGGWALAGLLFAWQFPHFNALAWNLRSEYARAGYRMTSVTDPALNARVALRYSLLCLPLSWALSLTSVCDPFFLIDSTLVNGWLIAESYKFWKWRDDKRARKLFFASIWHLPLLLGLAMVHKVGLWDWLWELIGWYGDDIKVLEDVQQAVVKTEA</sequence>
<dbReference type="GO" id="GO:0031966">
    <property type="term" value="C:mitochondrial membrane"/>
    <property type="evidence" value="ECO:0007669"/>
    <property type="project" value="UniProtKB-SubCell"/>
</dbReference>
<feature type="transmembrane region" description="Helical" evidence="13">
    <location>
        <begin position="75"/>
        <end position="94"/>
    </location>
</feature>
<keyword evidence="15" id="KW-1185">Reference proteome</keyword>
<dbReference type="STRING" id="698492.A0A0E9NHL1"/>
<keyword evidence="3 11" id="KW-0808">Transferase</keyword>
<comment type="function">
    <text evidence="11">Converts protoheme IX and farnesyl diphosphate to heme O.</text>
</comment>
<dbReference type="FunFam" id="1.10.357.140:FF:000004">
    <property type="entry name" value="Protoheme IX farnesyltransferase, mitochondrial"/>
    <property type="match status" value="1"/>
</dbReference>
<evidence type="ECO:0000256" key="12">
    <source>
        <dbReference type="SAM" id="MobiDB-lite"/>
    </source>
</evidence>
<dbReference type="EC" id="2.5.1.-" evidence="11"/>
<feature type="transmembrane region" description="Helical" evidence="13">
    <location>
        <begin position="224"/>
        <end position="245"/>
    </location>
</feature>
<dbReference type="InterPro" id="IPR000537">
    <property type="entry name" value="UbiA_prenyltransferase"/>
</dbReference>
<feature type="transmembrane region" description="Helical" evidence="13">
    <location>
        <begin position="323"/>
        <end position="341"/>
    </location>
</feature>
<feature type="transmembrane region" description="Helical" evidence="13">
    <location>
        <begin position="168"/>
        <end position="186"/>
    </location>
</feature>
<dbReference type="EMBL" id="BACD03000021">
    <property type="protein sequence ID" value="GAO49329.1"/>
    <property type="molecule type" value="Genomic_DNA"/>
</dbReference>
<evidence type="ECO:0000256" key="10">
    <source>
        <dbReference type="ARBA" id="ARBA00030253"/>
    </source>
</evidence>
<keyword evidence="8 11" id="KW-0350">Heme biosynthesis</keyword>
<dbReference type="PANTHER" id="PTHR43448">
    <property type="entry name" value="PROTOHEME IX FARNESYLTRANSFERASE, MITOCHONDRIAL"/>
    <property type="match status" value="1"/>
</dbReference>
<dbReference type="PANTHER" id="PTHR43448:SF2">
    <property type="entry name" value="PROTOHEME IX FARNESYLTRANSFERASE, MITOCHONDRIAL"/>
    <property type="match status" value="1"/>
</dbReference>
<feature type="transmembrane region" description="Helical" evidence="13">
    <location>
        <begin position="193"/>
        <end position="212"/>
    </location>
</feature>
<reference evidence="14 15" key="2">
    <citation type="journal article" date="2014" name="J. Gen. Appl. Microbiol.">
        <title>The early diverging ascomycetous budding yeast Saitoella complicata has three histone deacetylases belonging to the Clr6, Hos2, and Rpd3 lineages.</title>
        <authorList>
            <person name="Nishida H."/>
            <person name="Matsumoto T."/>
            <person name="Kondo S."/>
            <person name="Hamamoto M."/>
            <person name="Yoshikawa H."/>
        </authorList>
    </citation>
    <scope>NUCLEOTIDE SEQUENCE [LARGE SCALE GENOMIC DNA]</scope>
    <source>
        <strain evidence="14 15">NRRL Y-17804</strain>
    </source>
</reference>
<evidence type="ECO:0000313" key="14">
    <source>
        <dbReference type="EMBL" id="GAO49329.1"/>
    </source>
</evidence>
<dbReference type="PROSITE" id="PS00943">
    <property type="entry name" value="UBIA"/>
    <property type="match status" value="1"/>
</dbReference>
<dbReference type="InterPro" id="IPR016315">
    <property type="entry name" value="Protohaem_IX_farnesylTrfase_mt"/>
</dbReference>
<feature type="transmembrane region" description="Helical" evidence="13">
    <location>
        <begin position="142"/>
        <end position="162"/>
    </location>
</feature>
<dbReference type="GO" id="GO:0006784">
    <property type="term" value="P:heme A biosynthetic process"/>
    <property type="evidence" value="ECO:0007669"/>
    <property type="project" value="TreeGrafter"/>
</dbReference>
<evidence type="ECO:0000256" key="7">
    <source>
        <dbReference type="ARBA" id="ARBA00023128"/>
    </source>
</evidence>
<evidence type="ECO:0000256" key="2">
    <source>
        <dbReference type="ARBA" id="ARBA00016335"/>
    </source>
</evidence>
<gene>
    <name evidence="14" type="ORF">G7K_3480-t1</name>
</gene>
<feature type="compositionally biased region" description="Polar residues" evidence="12">
    <location>
        <begin position="1"/>
        <end position="30"/>
    </location>
</feature>
<accession>A0A0E9NHL1</accession>
<dbReference type="InterPro" id="IPR006369">
    <property type="entry name" value="Protohaem_IX_farnesylTrfase"/>
</dbReference>
<evidence type="ECO:0000256" key="6">
    <source>
        <dbReference type="ARBA" id="ARBA00022989"/>
    </source>
</evidence>
<dbReference type="AlphaFoldDB" id="A0A0E9NHL1"/>
<comment type="subcellular location">
    <subcellularLocation>
        <location evidence="1">Mitochondrion membrane</location>
        <topology evidence="1">Multi-pass membrane protein</topology>
    </subcellularLocation>
</comment>
<feature type="region of interest" description="Disordered" evidence="12">
    <location>
        <begin position="1"/>
        <end position="56"/>
    </location>
</feature>
<name>A0A0E9NHL1_SAICN</name>
<dbReference type="HAMAP" id="MF_00154">
    <property type="entry name" value="CyoE_CtaB"/>
    <property type="match status" value="1"/>
</dbReference>
<evidence type="ECO:0000256" key="9">
    <source>
        <dbReference type="ARBA" id="ARBA00023136"/>
    </source>
</evidence>
<dbReference type="Pfam" id="PF01040">
    <property type="entry name" value="UbiA"/>
    <property type="match status" value="1"/>
</dbReference>
<evidence type="ECO:0000256" key="1">
    <source>
        <dbReference type="ARBA" id="ARBA00004225"/>
    </source>
</evidence>
<keyword evidence="4 13" id="KW-0812">Transmembrane</keyword>
<dbReference type="InterPro" id="IPR030470">
    <property type="entry name" value="UbiA_prenylTrfase_CS"/>
</dbReference>
<keyword evidence="7 11" id="KW-0496">Mitochondrion</keyword>
<comment type="caution">
    <text evidence="14">The sequence shown here is derived from an EMBL/GenBank/DDBJ whole genome shotgun (WGS) entry which is preliminary data.</text>
</comment>
<evidence type="ECO:0000256" key="3">
    <source>
        <dbReference type="ARBA" id="ARBA00022679"/>
    </source>
</evidence>
<dbReference type="Gene3D" id="1.10.357.140">
    <property type="entry name" value="UbiA prenyltransferase"/>
    <property type="match status" value="1"/>
</dbReference>
<keyword evidence="5" id="KW-0809">Transit peptide</keyword>
<evidence type="ECO:0000256" key="5">
    <source>
        <dbReference type="ARBA" id="ARBA00022946"/>
    </source>
</evidence>
<organism evidence="14 15">
    <name type="scientific">Saitoella complicata (strain BCRC 22490 / CBS 7301 / JCM 7358 / NBRC 10748 / NRRL Y-17804)</name>
    <dbReference type="NCBI Taxonomy" id="698492"/>
    <lineage>
        <taxon>Eukaryota</taxon>
        <taxon>Fungi</taxon>
        <taxon>Dikarya</taxon>
        <taxon>Ascomycota</taxon>
        <taxon>Taphrinomycotina</taxon>
        <taxon>Taphrinomycotina incertae sedis</taxon>
        <taxon>Saitoella</taxon>
    </lineage>
</organism>
<protein>
    <recommendedName>
        <fullName evidence="2 11">Protoheme IX farnesyltransferase, mitochondrial</fullName>
        <ecNumber evidence="11">2.5.1.-</ecNumber>
    </recommendedName>
    <alternativeName>
        <fullName evidence="10 11">Heme O synthase</fullName>
    </alternativeName>
</protein>
<dbReference type="GO" id="GO:0008495">
    <property type="term" value="F:protoheme IX farnesyltransferase activity"/>
    <property type="evidence" value="ECO:0007669"/>
    <property type="project" value="InterPro"/>
</dbReference>
<evidence type="ECO:0000256" key="8">
    <source>
        <dbReference type="ARBA" id="ARBA00023133"/>
    </source>
</evidence>
<evidence type="ECO:0000256" key="13">
    <source>
        <dbReference type="SAM" id="Phobius"/>
    </source>
</evidence>
<dbReference type="OMA" id="TKPGIIM"/>
<proteinExistence type="inferred from homology"/>
<dbReference type="CDD" id="cd13957">
    <property type="entry name" value="PT_UbiA_Cox10"/>
    <property type="match status" value="1"/>
</dbReference>
<reference evidence="14 15" key="3">
    <citation type="journal article" date="2015" name="Genome Announc.">
        <title>Draft Genome Sequence of the Archiascomycetous Yeast Saitoella complicata.</title>
        <authorList>
            <person name="Yamauchi K."/>
            <person name="Kondo S."/>
            <person name="Hamamoto M."/>
            <person name="Takahashi Y."/>
            <person name="Ogura Y."/>
            <person name="Hayashi T."/>
            <person name="Nishida H."/>
        </authorList>
    </citation>
    <scope>NUCLEOTIDE SEQUENCE [LARGE SCALE GENOMIC DNA]</scope>
    <source>
        <strain evidence="14 15">NRRL Y-17804</strain>
    </source>
</reference>
<reference evidence="14 15" key="1">
    <citation type="journal article" date="2011" name="J. Gen. Appl. Microbiol.">
        <title>Draft genome sequencing of the enigmatic yeast Saitoella complicata.</title>
        <authorList>
            <person name="Nishida H."/>
            <person name="Hamamoto M."/>
            <person name="Sugiyama J."/>
        </authorList>
    </citation>
    <scope>NUCLEOTIDE SEQUENCE [LARGE SCALE GENOMIC DNA]</scope>
    <source>
        <strain evidence="14 15">NRRL Y-17804</strain>
    </source>
</reference>
<evidence type="ECO:0000313" key="15">
    <source>
        <dbReference type="Proteomes" id="UP000033140"/>
    </source>
</evidence>
<dbReference type="Proteomes" id="UP000033140">
    <property type="component" value="Unassembled WGS sequence"/>
</dbReference>
<feature type="transmembrane region" description="Helical" evidence="13">
    <location>
        <begin position="100"/>
        <end position="121"/>
    </location>
</feature>